<evidence type="ECO:0000256" key="1">
    <source>
        <dbReference type="ARBA" id="ARBA00008361"/>
    </source>
</evidence>
<dbReference type="Pfam" id="PF08241">
    <property type="entry name" value="Methyltransf_11"/>
    <property type="match status" value="1"/>
</dbReference>
<proteinExistence type="inferred from homology"/>
<reference evidence="5" key="1">
    <citation type="journal article" date="2020" name="J. Eukaryot. Microbiol.">
        <title>De novo Sequencing, Assembly and Annotation of the Transcriptome for the Free-Living Testate Amoeba Arcella intermedia.</title>
        <authorList>
            <person name="Ribeiro G.M."/>
            <person name="Porfirio-Sousa A.L."/>
            <person name="Maurer-Alcala X.X."/>
            <person name="Katz L.A."/>
            <person name="Lahr D.J.G."/>
        </authorList>
    </citation>
    <scope>NUCLEOTIDE SEQUENCE</scope>
</reference>
<accession>A0A6B2LIY6</accession>
<evidence type="ECO:0000256" key="2">
    <source>
        <dbReference type="ARBA" id="ARBA00022603"/>
    </source>
</evidence>
<dbReference type="PANTHER" id="PTHR12176">
    <property type="entry name" value="SAM-DEPENDENT METHYLTRANSFERASE SUPERFAMILY PROTEIN"/>
    <property type="match status" value="1"/>
</dbReference>
<evidence type="ECO:0000259" key="4">
    <source>
        <dbReference type="Pfam" id="PF08241"/>
    </source>
</evidence>
<sequence>MKANLLPHIPFLKQPNISTDLNILHVGCGNSSISEDLYDLGLRNIIGIDFCEPVIHIMQDRKDKSKRTSLNYQVMDARGLRFNDKLFDLVIDKGCVDSMVCTPSGLSESRQFVSTYFREVARVLKAGGYYVLVSCGIDDTNNLLKFKDFGWETLFSGKIKPKEGLNMEVSLTIIRSK</sequence>
<dbReference type="CDD" id="cd02440">
    <property type="entry name" value="AdoMet_MTases"/>
    <property type="match status" value="1"/>
</dbReference>
<keyword evidence="2" id="KW-0489">Methyltransferase</keyword>
<dbReference type="GO" id="GO:0008757">
    <property type="term" value="F:S-adenosylmethionine-dependent methyltransferase activity"/>
    <property type="evidence" value="ECO:0007669"/>
    <property type="project" value="InterPro"/>
</dbReference>
<protein>
    <recommendedName>
        <fullName evidence="4">Methyltransferase type 11 domain-containing protein</fullName>
    </recommendedName>
</protein>
<dbReference type="AlphaFoldDB" id="A0A6B2LIY6"/>
<feature type="domain" description="Methyltransferase type 11" evidence="4">
    <location>
        <begin position="24"/>
        <end position="131"/>
    </location>
</feature>
<comment type="similarity">
    <text evidence="1">Belongs to the methyltransferase superfamily.</text>
</comment>
<dbReference type="GO" id="GO:0032259">
    <property type="term" value="P:methylation"/>
    <property type="evidence" value="ECO:0007669"/>
    <property type="project" value="UniProtKB-KW"/>
</dbReference>
<dbReference type="InterPro" id="IPR029063">
    <property type="entry name" value="SAM-dependent_MTases_sf"/>
</dbReference>
<dbReference type="InterPro" id="IPR051419">
    <property type="entry name" value="Lys/N-term_MeTrsfase_sf"/>
</dbReference>
<dbReference type="SUPFAM" id="SSF53335">
    <property type="entry name" value="S-adenosyl-L-methionine-dependent methyltransferases"/>
    <property type="match status" value="1"/>
</dbReference>
<evidence type="ECO:0000313" key="5">
    <source>
        <dbReference type="EMBL" id="NDV36771.1"/>
    </source>
</evidence>
<dbReference type="EMBL" id="GIBP01007802">
    <property type="protein sequence ID" value="NDV36771.1"/>
    <property type="molecule type" value="Transcribed_RNA"/>
</dbReference>
<evidence type="ECO:0000256" key="3">
    <source>
        <dbReference type="ARBA" id="ARBA00022679"/>
    </source>
</evidence>
<name>A0A6B2LIY6_9EUKA</name>
<dbReference type="Gene3D" id="3.40.50.150">
    <property type="entry name" value="Vaccinia Virus protein VP39"/>
    <property type="match status" value="1"/>
</dbReference>
<keyword evidence="3" id="KW-0808">Transferase</keyword>
<dbReference type="InterPro" id="IPR013216">
    <property type="entry name" value="Methyltransf_11"/>
</dbReference>
<organism evidence="5">
    <name type="scientific">Arcella intermedia</name>
    <dbReference type="NCBI Taxonomy" id="1963864"/>
    <lineage>
        <taxon>Eukaryota</taxon>
        <taxon>Amoebozoa</taxon>
        <taxon>Tubulinea</taxon>
        <taxon>Elardia</taxon>
        <taxon>Arcellinida</taxon>
        <taxon>Sphaerothecina</taxon>
        <taxon>Arcellidae</taxon>
        <taxon>Arcella</taxon>
    </lineage>
</organism>